<accession>A0A1Y6F493</accession>
<name>A0A1Y6F493_9SPHN</name>
<dbReference type="AlphaFoldDB" id="A0A1Y6F493"/>
<evidence type="ECO:0000313" key="3">
    <source>
        <dbReference type="Proteomes" id="UP000194420"/>
    </source>
</evidence>
<evidence type="ECO:0000313" key="2">
    <source>
        <dbReference type="EMBL" id="SMQ69714.1"/>
    </source>
</evidence>
<organism evidence="2 3">
    <name type="scientific">Altererythrobacter xiamenensis</name>
    <dbReference type="NCBI Taxonomy" id="1316679"/>
    <lineage>
        <taxon>Bacteria</taxon>
        <taxon>Pseudomonadati</taxon>
        <taxon>Pseudomonadota</taxon>
        <taxon>Alphaproteobacteria</taxon>
        <taxon>Sphingomonadales</taxon>
        <taxon>Erythrobacteraceae</taxon>
        <taxon>Altererythrobacter</taxon>
    </lineage>
</organism>
<proteinExistence type="predicted"/>
<feature type="compositionally biased region" description="Basic residues" evidence="1">
    <location>
        <begin position="166"/>
        <end position="178"/>
    </location>
</feature>
<dbReference type="EMBL" id="FXWG01000002">
    <property type="protein sequence ID" value="SMQ69714.1"/>
    <property type="molecule type" value="Genomic_DNA"/>
</dbReference>
<dbReference type="Proteomes" id="UP000194420">
    <property type="component" value="Unassembled WGS sequence"/>
</dbReference>
<protein>
    <submittedName>
        <fullName evidence="2">Uncharacterized protein</fullName>
    </submittedName>
</protein>
<keyword evidence="3" id="KW-1185">Reference proteome</keyword>
<gene>
    <name evidence="2" type="ORF">SAMN06297468_1902</name>
</gene>
<sequence>MHPKAPSSRALGVRRKLYRNRQVTYRVADIVIDGSGNILKRPLTERLICFGDPVERLWGRFDEPRHWGDGEPEPYGCAMCPVAMFCGQVVHNRIESSADLRSLYFEWETATATMALEDRHRHPSWSAFVVRCEEGTWHDENDRMLQEKEDAKTASRLAKATQNATARRRHKRKPRAVPKRIQTAIQDYRDARRSELLAERAGLKPPLWLRNRSEERCVLIADAWWARELLEWGNRKASANEVRKFLVAEGRMEDGLPGSLTKRVNDALNCADRLTAEGKWPFFDPKPDPLPRGLTGKTGLHPSVVHTLLEDS</sequence>
<evidence type="ECO:0000256" key="1">
    <source>
        <dbReference type="SAM" id="MobiDB-lite"/>
    </source>
</evidence>
<feature type="region of interest" description="Disordered" evidence="1">
    <location>
        <begin position="159"/>
        <end position="179"/>
    </location>
</feature>
<reference evidence="3" key="1">
    <citation type="submission" date="2017-04" db="EMBL/GenBank/DDBJ databases">
        <authorList>
            <person name="Varghese N."/>
            <person name="Submissions S."/>
        </authorList>
    </citation>
    <scope>NUCLEOTIDE SEQUENCE [LARGE SCALE GENOMIC DNA]</scope>
</reference>